<accession>A0A5N7C9T9</accession>
<organism evidence="2">
    <name type="scientific">Petromyces alliaceus</name>
    <name type="common">Aspergillus alliaceus</name>
    <dbReference type="NCBI Taxonomy" id="209559"/>
    <lineage>
        <taxon>Eukaryota</taxon>
        <taxon>Fungi</taxon>
        <taxon>Dikarya</taxon>
        <taxon>Ascomycota</taxon>
        <taxon>Pezizomycotina</taxon>
        <taxon>Eurotiomycetes</taxon>
        <taxon>Eurotiomycetidae</taxon>
        <taxon>Eurotiales</taxon>
        <taxon>Aspergillaceae</taxon>
        <taxon>Aspergillus</taxon>
        <taxon>Aspergillus subgen. Circumdati</taxon>
    </lineage>
</organism>
<dbReference type="EMBL" id="ML735250">
    <property type="protein sequence ID" value="KAE8390902.1"/>
    <property type="molecule type" value="Genomic_DNA"/>
</dbReference>
<dbReference type="OrthoDB" id="5424209at2759"/>
<reference evidence="2" key="1">
    <citation type="submission" date="2019-04" db="EMBL/GenBank/DDBJ databases">
        <title>Friends and foes A comparative genomics studyof 23 Aspergillus species from section Flavi.</title>
        <authorList>
            <consortium name="DOE Joint Genome Institute"/>
            <person name="Kjaerbolling I."/>
            <person name="Vesth T."/>
            <person name="Frisvad J.C."/>
            <person name="Nybo J.L."/>
            <person name="Theobald S."/>
            <person name="Kildgaard S."/>
            <person name="Isbrandt T."/>
            <person name="Kuo A."/>
            <person name="Sato A."/>
            <person name="Lyhne E.K."/>
            <person name="Kogle M.E."/>
            <person name="Wiebenga A."/>
            <person name="Kun R.S."/>
            <person name="Lubbers R.J."/>
            <person name="Makela M.R."/>
            <person name="Barry K."/>
            <person name="Chovatia M."/>
            <person name="Clum A."/>
            <person name="Daum C."/>
            <person name="Haridas S."/>
            <person name="He G."/>
            <person name="LaButti K."/>
            <person name="Lipzen A."/>
            <person name="Mondo S."/>
            <person name="Riley R."/>
            <person name="Salamov A."/>
            <person name="Simmons B.A."/>
            <person name="Magnuson J.K."/>
            <person name="Henrissat B."/>
            <person name="Mortensen U.H."/>
            <person name="Larsen T.O."/>
            <person name="Devries R.P."/>
            <person name="Grigoriev I.V."/>
            <person name="Machida M."/>
            <person name="Baker S.E."/>
            <person name="Andersen M.R."/>
        </authorList>
    </citation>
    <scope>NUCLEOTIDE SEQUENCE [LARGE SCALE GENOMIC DNA]</scope>
    <source>
        <strain evidence="2">IBT 14317</strain>
    </source>
</reference>
<protein>
    <submittedName>
        <fullName evidence="2">Uncharacterized protein</fullName>
    </submittedName>
</protein>
<evidence type="ECO:0000313" key="2">
    <source>
        <dbReference type="EMBL" id="KAE8390902.1"/>
    </source>
</evidence>
<name>A0A5N7C9T9_PETAA</name>
<dbReference type="Proteomes" id="UP000326877">
    <property type="component" value="Unassembled WGS sequence"/>
</dbReference>
<proteinExistence type="predicted"/>
<feature type="region of interest" description="Disordered" evidence="1">
    <location>
        <begin position="75"/>
        <end position="94"/>
    </location>
</feature>
<gene>
    <name evidence="2" type="ORF">BDV23DRAFT_154105</name>
</gene>
<evidence type="ECO:0000256" key="1">
    <source>
        <dbReference type="SAM" id="MobiDB-lite"/>
    </source>
</evidence>
<sequence length="94" mass="10738">MQWLERCQDCNQNCERKGSFIVTYDHYIYTSSSKKSVKERGDSGSLVMFDLRGAVLGMCFGGNQYGGIGYFTHNQGSPRRHQKENRGAAYQSLW</sequence>
<dbReference type="AlphaFoldDB" id="A0A5N7C9T9"/>